<sequence length="735" mass="78044">MGSGRGSAPTSPKKIGSAHGTPRKGVGSAHNTPKTSVFSSADMKYRPHEIDTLFNAKCRDLGIKSLGPQLERFRYYMFAHCNKDEFNLVENHLGPQSAAVIAGILKVGDRPNTVTTLNLNGNQLGDAGVAKLVPLFNLEASKLSTILLRSNDIGPAGAVKLLNAIATSPVVATLDIGGISGVNRNHIGRDGSAALASCLETNTKLVTLDISANGIGPEGATELCAGVAANHTLQTLELSSNNLEQAGMSALAPGLAVTGLTKLGLAANQLGDSAASILATEVLAVNPSIEKIDLSANTITENGAGVLAEILKLPPAAEVTAKKRQIEQSQRFADEQRARIESNLPPALSHTLFDPQTPGTPGTPMSGASPGPTTPTTPIATAAALDFSGMCALTVLDLTGNKIGPHGAIAIFEALEMNQTLVELRVGKNGLTAQCVDAMSVALKGNHTLQVLDVSHNTLGDAGAEATGAALRTCPAIRTLDLSSNHISDRGALALADGIKTSYTLQNLNVADNSIGDDGGLALCDAATQSAGLISMGTKLNRMSYKTSMQIKDVMKGRSLEFKKGMADRVQVQVQRLQMTKQQLDEATHELESARKRRETTEGSFQCTVKEMEMMQAASEAEIAELEQCLDVAIEKKDVVAKDLQALNHEIGESKAYSASKLRMLAAKTQREAEAVRQIQKKVKNMQVAHKDVKTKLDVERSDVQRKLDVQTSQYNIMKSRLQRKQEEFDRRSGK</sequence>
<dbReference type="PANTHER" id="PTHR24113:SF12">
    <property type="entry name" value="RAN GTPASE-ACTIVATING PROTEIN 1"/>
    <property type="match status" value="1"/>
</dbReference>
<gene>
    <name evidence="6" type="ORF">J8273_0386</name>
</gene>
<dbReference type="GO" id="GO:0031267">
    <property type="term" value="F:small GTPase binding"/>
    <property type="evidence" value="ECO:0007669"/>
    <property type="project" value="TreeGrafter"/>
</dbReference>
<protein>
    <submittedName>
        <fullName evidence="6">Leucine Rich repeat</fullName>
    </submittedName>
</protein>
<dbReference type="Proteomes" id="UP000717585">
    <property type="component" value="Unassembled WGS sequence"/>
</dbReference>
<keyword evidence="2" id="KW-0433">Leucine-rich repeat</keyword>
<evidence type="ECO:0000256" key="2">
    <source>
        <dbReference type="ARBA" id="ARBA00022614"/>
    </source>
</evidence>
<dbReference type="OrthoDB" id="333024at2759"/>
<dbReference type="GO" id="GO:0048471">
    <property type="term" value="C:perinuclear region of cytoplasm"/>
    <property type="evidence" value="ECO:0007669"/>
    <property type="project" value="TreeGrafter"/>
</dbReference>
<keyword evidence="4" id="KW-0175">Coiled coil</keyword>
<accession>A0A8J6BZ41</accession>
<evidence type="ECO:0000256" key="3">
    <source>
        <dbReference type="ARBA" id="ARBA00022737"/>
    </source>
</evidence>
<dbReference type="GO" id="GO:0005634">
    <property type="term" value="C:nucleus"/>
    <property type="evidence" value="ECO:0007669"/>
    <property type="project" value="TreeGrafter"/>
</dbReference>
<dbReference type="Pfam" id="PF13516">
    <property type="entry name" value="LRR_6"/>
    <property type="match status" value="7"/>
</dbReference>
<dbReference type="InterPro" id="IPR032675">
    <property type="entry name" value="LRR_dom_sf"/>
</dbReference>
<name>A0A8J6BZ41_9EUKA</name>
<feature type="compositionally biased region" description="Low complexity" evidence="5">
    <location>
        <begin position="355"/>
        <end position="378"/>
    </location>
</feature>
<feature type="coiled-coil region" evidence="4">
    <location>
        <begin position="567"/>
        <end position="604"/>
    </location>
</feature>
<dbReference type="AlphaFoldDB" id="A0A8J6BZ41"/>
<evidence type="ECO:0000256" key="5">
    <source>
        <dbReference type="SAM" id="MobiDB-lite"/>
    </source>
</evidence>
<dbReference type="SMART" id="SM00368">
    <property type="entry name" value="LRR_RI"/>
    <property type="match status" value="11"/>
</dbReference>
<dbReference type="InterPro" id="IPR027038">
    <property type="entry name" value="RanGap"/>
</dbReference>
<dbReference type="Gene3D" id="3.80.10.10">
    <property type="entry name" value="Ribonuclease Inhibitor"/>
    <property type="match status" value="4"/>
</dbReference>
<evidence type="ECO:0000313" key="7">
    <source>
        <dbReference type="Proteomes" id="UP000717585"/>
    </source>
</evidence>
<evidence type="ECO:0000256" key="4">
    <source>
        <dbReference type="SAM" id="Coils"/>
    </source>
</evidence>
<feature type="region of interest" description="Disordered" evidence="5">
    <location>
        <begin position="1"/>
        <end position="40"/>
    </location>
</feature>
<feature type="region of interest" description="Disordered" evidence="5">
    <location>
        <begin position="343"/>
        <end position="378"/>
    </location>
</feature>
<dbReference type="SUPFAM" id="SSF52047">
    <property type="entry name" value="RNI-like"/>
    <property type="match status" value="2"/>
</dbReference>
<dbReference type="GO" id="GO:0005096">
    <property type="term" value="F:GTPase activator activity"/>
    <property type="evidence" value="ECO:0007669"/>
    <property type="project" value="UniProtKB-KW"/>
</dbReference>
<feature type="compositionally biased region" description="Polar residues" evidence="5">
    <location>
        <begin position="29"/>
        <end position="39"/>
    </location>
</feature>
<dbReference type="GO" id="GO:0006913">
    <property type="term" value="P:nucleocytoplasmic transport"/>
    <property type="evidence" value="ECO:0007669"/>
    <property type="project" value="TreeGrafter"/>
</dbReference>
<evidence type="ECO:0000256" key="1">
    <source>
        <dbReference type="ARBA" id="ARBA00022468"/>
    </source>
</evidence>
<keyword evidence="7" id="KW-1185">Reference proteome</keyword>
<dbReference type="PANTHER" id="PTHR24113">
    <property type="entry name" value="RAN GTPASE-ACTIVATING PROTEIN 1"/>
    <property type="match status" value="1"/>
</dbReference>
<reference evidence="6" key="1">
    <citation type="submission" date="2021-05" db="EMBL/GenBank/DDBJ databases">
        <title>A free-living protist that lacks canonical eukaryotic 1 DNA replication and segregation systems.</title>
        <authorList>
            <person name="Salas-Leiva D.E."/>
            <person name="Tromer E.C."/>
            <person name="Curtis B.A."/>
            <person name="Jerlstrom-Hultqvist J."/>
            <person name="Kolisko M."/>
            <person name="Yi Z."/>
            <person name="Salas-Leiva J.S."/>
            <person name="Gallot-Lavallee L."/>
            <person name="Kops G.J.P.L."/>
            <person name="Archibald J.M."/>
            <person name="Simpson A.G.B."/>
            <person name="Roger A.J."/>
        </authorList>
    </citation>
    <scope>NUCLEOTIDE SEQUENCE</scope>
    <source>
        <strain evidence="6">BICM</strain>
    </source>
</reference>
<keyword evidence="1" id="KW-0343">GTPase activation</keyword>
<organism evidence="6 7">
    <name type="scientific">Carpediemonas membranifera</name>
    <dbReference type="NCBI Taxonomy" id="201153"/>
    <lineage>
        <taxon>Eukaryota</taxon>
        <taxon>Metamonada</taxon>
        <taxon>Carpediemonas-like organisms</taxon>
        <taxon>Carpediemonas</taxon>
    </lineage>
</organism>
<dbReference type="EMBL" id="JAHDYR010000012">
    <property type="protein sequence ID" value="KAG9395166.1"/>
    <property type="molecule type" value="Genomic_DNA"/>
</dbReference>
<proteinExistence type="predicted"/>
<comment type="caution">
    <text evidence="6">The sequence shown here is derived from an EMBL/GenBank/DDBJ whole genome shotgun (WGS) entry which is preliminary data.</text>
</comment>
<evidence type="ECO:0000313" key="6">
    <source>
        <dbReference type="EMBL" id="KAG9395166.1"/>
    </source>
</evidence>
<dbReference type="InterPro" id="IPR001611">
    <property type="entry name" value="Leu-rich_rpt"/>
</dbReference>
<dbReference type="GO" id="GO:0005829">
    <property type="term" value="C:cytosol"/>
    <property type="evidence" value="ECO:0007669"/>
    <property type="project" value="TreeGrafter"/>
</dbReference>
<keyword evidence="3" id="KW-0677">Repeat</keyword>